<dbReference type="Proteomes" id="UP001054945">
    <property type="component" value="Unassembled WGS sequence"/>
</dbReference>
<organism evidence="2 3">
    <name type="scientific">Caerostris extrusa</name>
    <name type="common">Bark spider</name>
    <name type="synonym">Caerostris bankana</name>
    <dbReference type="NCBI Taxonomy" id="172846"/>
    <lineage>
        <taxon>Eukaryota</taxon>
        <taxon>Metazoa</taxon>
        <taxon>Ecdysozoa</taxon>
        <taxon>Arthropoda</taxon>
        <taxon>Chelicerata</taxon>
        <taxon>Arachnida</taxon>
        <taxon>Araneae</taxon>
        <taxon>Araneomorphae</taxon>
        <taxon>Entelegynae</taxon>
        <taxon>Araneoidea</taxon>
        <taxon>Araneidae</taxon>
        <taxon>Caerostris</taxon>
    </lineage>
</organism>
<evidence type="ECO:0000313" key="2">
    <source>
        <dbReference type="EMBL" id="GIY61538.1"/>
    </source>
</evidence>
<name>A0AAV4UUY7_CAEEX</name>
<keyword evidence="1" id="KW-0732">Signal</keyword>
<feature type="chain" id="PRO_5043315880" description="Secreted protein" evidence="1">
    <location>
        <begin position="24"/>
        <end position="128"/>
    </location>
</feature>
<keyword evidence="3" id="KW-1185">Reference proteome</keyword>
<dbReference type="EMBL" id="BPLR01013479">
    <property type="protein sequence ID" value="GIY61538.1"/>
    <property type="molecule type" value="Genomic_DNA"/>
</dbReference>
<accession>A0AAV4UUY7</accession>
<dbReference type="AlphaFoldDB" id="A0AAV4UUY7"/>
<reference evidence="2 3" key="1">
    <citation type="submission" date="2021-06" db="EMBL/GenBank/DDBJ databases">
        <title>Caerostris extrusa draft genome.</title>
        <authorList>
            <person name="Kono N."/>
            <person name="Arakawa K."/>
        </authorList>
    </citation>
    <scope>NUCLEOTIDE SEQUENCE [LARGE SCALE GENOMIC DNA]</scope>
</reference>
<evidence type="ECO:0000256" key="1">
    <source>
        <dbReference type="SAM" id="SignalP"/>
    </source>
</evidence>
<evidence type="ECO:0008006" key="4">
    <source>
        <dbReference type="Google" id="ProtNLM"/>
    </source>
</evidence>
<comment type="caution">
    <text evidence="2">The sequence shown here is derived from an EMBL/GenBank/DDBJ whole genome shotgun (WGS) entry which is preliminary data.</text>
</comment>
<protein>
    <recommendedName>
        <fullName evidence="4">Secreted protein</fullName>
    </recommendedName>
</protein>
<sequence>MILMHAFGFFVLISALSFATGDAEKSQKDEFEIGDLMHFIPWTNKQPTFTCPAVYGRYPIRQTARCSTSADTPTPPHEVQQGKLYDCKESSATMPGGSTATGTTRTKTITGTRTKIEKKRITRIRRRL</sequence>
<gene>
    <name evidence="2" type="ORF">CEXT_96511</name>
</gene>
<feature type="signal peptide" evidence="1">
    <location>
        <begin position="1"/>
        <end position="23"/>
    </location>
</feature>
<proteinExistence type="predicted"/>
<evidence type="ECO:0000313" key="3">
    <source>
        <dbReference type="Proteomes" id="UP001054945"/>
    </source>
</evidence>